<evidence type="ECO:0000256" key="1">
    <source>
        <dbReference type="SAM" id="MobiDB-lite"/>
    </source>
</evidence>
<dbReference type="PANTHER" id="PTHR33604">
    <property type="entry name" value="OSJNBA0004B13.7 PROTEIN"/>
    <property type="match status" value="1"/>
</dbReference>
<dbReference type="AlphaFoldDB" id="A0A1C7N1R6"/>
<proteinExistence type="predicted"/>
<dbReference type="InParanoid" id="A0A1C7N1R6"/>
<feature type="region of interest" description="Disordered" evidence="1">
    <location>
        <begin position="1"/>
        <end position="20"/>
    </location>
</feature>
<evidence type="ECO:0000313" key="3">
    <source>
        <dbReference type="Proteomes" id="UP000093000"/>
    </source>
</evidence>
<gene>
    <name evidence="2" type="ORF">A0J61_09381</name>
</gene>
<dbReference type="Gene3D" id="3.90.550.10">
    <property type="entry name" value="Spore Coat Polysaccharide Biosynthesis Protein SpsA, Chain A"/>
    <property type="match status" value="1"/>
</dbReference>
<dbReference type="InterPro" id="IPR029044">
    <property type="entry name" value="Nucleotide-diphossugar_trans"/>
</dbReference>
<evidence type="ECO:0000313" key="2">
    <source>
        <dbReference type="EMBL" id="OBZ82569.1"/>
    </source>
</evidence>
<comment type="caution">
    <text evidence="2">The sequence shown here is derived from an EMBL/GenBank/DDBJ whole genome shotgun (WGS) entry which is preliminary data.</text>
</comment>
<organism evidence="2 3">
    <name type="scientific">Choanephora cucurbitarum</name>
    <dbReference type="NCBI Taxonomy" id="101091"/>
    <lineage>
        <taxon>Eukaryota</taxon>
        <taxon>Fungi</taxon>
        <taxon>Fungi incertae sedis</taxon>
        <taxon>Mucoromycota</taxon>
        <taxon>Mucoromycotina</taxon>
        <taxon>Mucoromycetes</taxon>
        <taxon>Mucorales</taxon>
        <taxon>Mucorineae</taxon>
        <taxon>Choanephoraceae</taxon>
        <taxon>Choanephoroideae</taxon>
        <taxon>Choanephora</taxon>
    </lineage>
</organism>
<dbReference type="PANTHER" id="PTHR33604:SF3">
    <property type="entry name" value="OSJNBA0004B13.7 PROTEIN"/>
    <property type="match status" value="1"/>
</dbReference>
<name>A0A1C7N1R6_9FUNG</name>
<accession>A0A1C7N1R6</accession>
<dbReference type="STRING" id="101091.A0A1C7N1R6"/>
<sequence>MLESLLIKPKPTSHLAQPEEQQDKVNYTLEQLESLTASITLNVNTTIIMQYSTKAKTGHQLDSLLRQTFNPSRIWIVCATEAEKKEATKLIQQKNQAHPIAQTIINTYSEKDWFRTVQQIDSDYVVVLKKGVIPGEGYFSFILRLLQVPSLQQMVLGTESSLRCAGQTANYVQSIEEIWVLRKEWYASWATLDRIVANPSGHLLQQFNLSSLLLPVSDGRTDVKGNRESKGLCSHRDNDAVLLYTDSSATSAFSDFVCSFSEKHEVVYFVTSSQDNKTESIVCKKTTIFGYHVNDTKELEVLLQQLSPRVMLYQGQKYIGYQPETLTLIHLPETLKGLRWMSGLPIDALSEWNTPEIKIIVRTSGNKKQSQMKRILNSIQNANYLNDKVDLFLLMDEKSDRPTSQLINNFKWKHGEKQIRHRIATVHPMQHFVESWYPSYDHEYAVLLDDRLELSPSFYIWLKYSLLKYRYHHDDEVTNKQMIGISAYSPRIIDTDPTGRRLLEPKPSDYLMQLPTGAGALYFPEFWREFHDYITARLTDQSTVKRGSGLRHLFKDSLLTISRTNRWIHSWRKYMDEMIYMRGYVMLYPHQSYSTLHLVQNNLSQKKKEAYSTAEKLYNVPLVSNTDVPQLLPELDTLPVFDLHGKPAELSTLKERGLQLQRNFSACEPAENHDHDPSDMLCPFSQLIQIPVEQSANEIPIKSVNVYL</sequence>
<dbReference type="OrthoDB" id="2020070at2759"/>
<dbReference type="SUPFAM" id="SSF53448">
    <property type="entry name" value="Nucleotide-diphospho-sugar transferases"/>
    <property type="match status" value="1"/>
</dbReference>
<dbReference type="EMBL" id="LUGH01000837">
    <property type="protein sequence ID" value="OBZ82569.1"/>
    <property type="molecule type" value="Genomic_DNA"/>
</dbReference>
<keyword evidence="3" id="KW-1185">Reference proteome</keyword>
<reference evidence="2 3" key="1">
    <citation type="submission" date="2016-03" db="EMBL/GenBank/DDBJ databases">
        <title>Choanephora cucurbitarum.</title>
        <authorList>
            <person name="Min B."/>
            <person name="Park H."/>
            <person name="Park J.-H."/>
            <person name="Shin H.-D."/>
            <person name="Choi I.-G."/>
        </authorList>
    </citation>
    <scope>NUCLEOTIDE SEQUENCE [LARGE SCALE GENOMIC DNA]</scope>
    <source>
        <strain evidence="2 3">KUS-F28377</strain>
    </source>
</reference>
<dbReference type="Proteomes" id="UP000093000">
    <property type="component" value="Unassembled WGS sequence"/>
</dbReference>
<protein>
    <submittedName>
        <fullName evidence="2">Uncharacterized protein</fullName>
    </submittedName>
</protein>